<feature type="domain" description="DUF6534" evidence="2">
    <location>
        <begin position="178"/>
        <end position="263"/>
    </location>
</feature>
<dbReference type="PANTHER" id="PTHR40465">
    <property type="entry name" value="CHROMOSOME 1, WHOLE GENOME SHOTGUN SEQUENCE"/>
    <property type="match status" value="1"/>
</dbReference>
<keyword evidence="1" id="KW-0472">Membrane</keyword>
<protein>
    <recommendedName>
        <fullName evidence="2">DUF6534 domain-containing protein</fullName>
    </recommendedName>
</protein>
<dbReference type="EMBL" id="KV425956">
    <property type="protein sequence ID" value="KZV95481.1"/>
    <property type="molecule type" value="Genomic_DNA"/>
</dbReference>
<gene>
    <name evidence="3" type="ORF">EXIGLDRAFT_820432</name>
</gene>
<name>A0A165JXJ7_EXIGL</name>
<proteinExistence type="predicted"/>
<feature type="transmembrane region" description="Helical" evidence="1">
    <location>
        <begin position="20"/>
        <end position="43"/>
    </location>
</feature>
<reference evidence="3 4" key="1">
    <citation type="journal article" date="2016" name="Mol. Biol. Evol.">
        <title>Comparative Genomics of Early-Diverging Mushroom-Forming Fungi Provides Insights into the Origins of Lignocellulose Decay Capabilities.</title>
        <authorList>
            <person name="Nagy L.G."/>
            <person name="Riley R."/>
            <person name="Tritt A."/>
            <person name="Adam C."/>
            <person name="Daum C."/>
            <person name="Floudas D."/>
            <person name="Sun H."/>
            <person name="Yadav J.S."/>
            <person name="Pangilinan J."/>
            <person name="Larsson K.H."/>
            <person name="Matsuura K."/>
            <person name="Barry K."/>
            <person name="Labutti K."/>
            <person name="Kuo R."/>
            <person name="Ohm R.A."/>
            <person name="Bhattacharya S.S."/>
            <person name="Shirouzu T."/>
            <person name="Yoshinaga Y."/>
            <person name="Martin F.M."/>
            <person name="Grigoriev I.V."/>
            <person name="Hibbett D.S."/>
        </authorList>
    </citation>
    <scope>NUCLEOTIDE SEQUENCE [LARGE SCALE GENOMIC DNA]</scope>
    <source>
        <strain evidence="3 4">HHB12029</strain>
    </source>
</reference>
<dbReference type="Pfam" id="PF20152">
    <property type="entry name" value="DUF6534"/>
    <property type="match status" value="1"/>
</dbReference>
<evidence type="ECO:0000256" key="1">
    <source>
        <dbReference type="SAM" id="Phobius"/>
    </source>
</evidence>
<evidence type="ECO:0000259" key="2">
    <source>
        <dbReference type="Pfam" id="PF20152"/>
    </source>
</evidence>
<dbReference type="AlphaFoldDB" id="A0A165JXJ7"/>
<feature type="transmembrane region" description="Helical" evidence="1">
    <location>
        <begin position="95"/>
        <end position="117"/>
    </location>
</feature>
<sequence>MILKDNLATSISQESDISSTFGVLEIGIIVVVFLTGIATLQVWNYFRVYPHDSWILKLTVSFVYLTDMVHTALLAQALHYYTILSFGNYTKLDNLTATLIATAPIASVVTFVVRTYFCYRIKIITYRWAYAVVCWVLSIILLVFDSLVAVSVAASGTFSEIHTSRTQVLGVVTLALGATTDLILAGFLCMGLLRARGSGMASTNRILDKLIAYAISTGMLTSFMAMVEAIVFGLFENYAFLAFYCIIPKLFSNSFFASLNERSYLQREGQSVAHAVSVTNNHIAFERVTIATARSEFELGAVTHTQFETGSGSVKAPTTLRSESDLGTSVHTRFEVGSDDKGRTIVQE</sequence>
<dbReference type="InterPro" id="IPR045339">
    <property type="entry name" value="DUF6534"/>
</dbReference>
<keyword evidence="1" id="KW-1133">Transmembrane helix</keyword>
<feature type="transmembrane region" description="Helical" evidence="1">
    <location>
        <begin position="168"/>
        <end position="189"/>
    </location>
</feature>
<dbReference type="InParanoid" id="A0A165JXJ7"/>
<dbReference type="STRING" id="1314781.A0A165JXJ7"/>
<dbReference type="PANTHER" id="PTHR40465:SF1">
    <property type="entry name" value="DUF6534 DOMAIN-CONTAINING PROTEIN"/>
    <property type="match status" value="1"/>
</dbReference>
<feature type="transmembrane region" description="Helical" evidence="1">
    <location>
        <begin position="210"/>
        <end position="232"/>
    </location>
</feature>
<feature type="transmembrane region" description="Helical" evidence="1">
    <location>
        <begin position="238"/>
        <end position="259"/>
    </location>
</feature>
<organism evidence="3 4">
    <name type="scientific">Exidia glandulosa HHB12029</name>
    <dbReference type="NCBI Taxonomy" id="1314781"/>
    <lineage>
        <taxon>Eukaryota</taxon>
        <taxon>Fungi</taxon>
        <taxon>Dikarya</taxon>
        <taxon>Basidiomycota</taxon>
        <taxon>Agaricomycotina</taxon>
        <taxon>Agaricomycetes</taxon>
        <taxon>Auriculariales</taxon>
        <taxon>Exidiaceae</taxon>
        <taxon>Exidia</taxon>
    </lineage>
</organism>
<evidence type="ECO:0000313" key="4">
    <source>
        <dbReference type="Proteomes" id="UP000077266"/>
    </source>
</evidence>
<dbReference type="OrthoDB" id="3190888at2759"/>
<accession>A0A165JXJ7</accession>
<keyword evidence="1" id="KW-0812">Transmembrane</keyword>
<dbReference type="Proteomes" id="UP000077266">
    <property type="component" value="Unassembled WGS sequence"/>
</dbReference>
<evidence type="ECO:0000313" key="3">
    <source>
        <dbReference type="EMBL" id="KZV95481.1"/>
    </source>
</evidence>
<feature type="transmembrane region" description="Helical" evidence="1">
    <location>
        <begin position="129"/>
        <end position="156"/>
    </location>
</feature>
<keyword evidence="4" id="KW-1185">Reference proteome</keyword>